<organism evidence="1 2">
    <name type="scientific">Habropoda laboriosa</name>
    <dbReference type="NCBI Taxonomy" id="597456"/>
    <lineage>
        <taxon>Eukaryota</taxon>
        <taxon>Metazoa</taxon>
        <taxon>Ecdysozoa</taxon>
        <taxon>Arthropoda</taxon>
        <taxon>Hexapoda</taxon>
        <taxon>Insecta</taxon>
        <taxon>Pterygota</taxon>
        <taxon>Neoptera</taxon>
        <taxon>Endopterygota</taxon>
        <taxon>Hymenoptera</taxon>
        <taxon>Apocrita</taxon>
        <taxon>Aculeata</taxon>
        <taxon>Apoidea</taxon>
        <taxon>Anthophila</taxon>
        <taxon>Apidae</taxon>
        <taxon>Habropoda</taxon>
    </lineage>
</organism>
<evidence type="ECO:0000313" key="2">
    <source>
        <dbReference type="Proteomes" id="UP000053825"/>
    </source>
</evidence>
<gene>
    <name evidence="1" type="ORF">WH47_02370</name>
</gene>
<dbReference type="AlphaFoldDB" id="A0A0L7RKK6"/>
<sequence length="103" mass="11352">EDLNEERLLQRYVDEFNQNKNENLNNLIWKTAPKAYSGTLTVEIAAYVANCISNEGTSLLHSYKLCICISASKSSQICVYRGCGQYTGYPVTPRTPGNGGLLG</sequence>
<keyword evidence="2" id="KW-1185">Reference proteome</keyword>
<dbReference type="EMBL" id="KQ414573">
    <property type="protein sequence ID" value="KOC71286.1"/>
    <property type="molecule type" value="Genomic_DNA"/>
</dbReference>
<dbReference type="Proteomes" id="UP000053825">
    <property type="component" value="Unassembled WGS sequence"/>
</dbReference>
<name>A0A0L7RKK6_9HYME</name>
<feature type="non-terminal residue" evidence="1">
    <location>
        <position position="1"/>
    </location>
</feature>
<evidence type="ECO:0000313" key="1">
    <source>
        <dbReference type="EMBL" id="KOC71286.1"/>
    </source>
</evidence>
<proteinExistence type="predicted"/>
<protein>
    <submittedName>
        <fullName evidence="1">Uncharacterized protein</fullName>
    </submittedName>
</protein>
<accession>A0A0L7RKK6</accession>
<reference evidence="1 2" key="1">
    <citation type="submission" date="2015-07" db="EMBL/GenBank/DDBJ databases">
        <title>The genome of Habropoda laboriosa.</title>
        <authorList>
            <person name="Pan H."/>
            <person name="Kapheim K."/>
        </authorList>
    </citation>
    <scope>NUCLEOTIDE SEQUENCE [LARGE SCALE GENOMIC DNA]</scope>
    <source>
        <strain evidence="1">0110345459</strain>
    </source>
</reference>